<proteinExistence type="predicted"/>
<name>A0AAE0IKN2_9PEZI</name>
<feature type="region of interest" description="Disordered" evidence="1">
    <location>
        <begin position="1"/>
        <end position="51"/>
    </location>
</feature>
<dbReference type="Proteomes" id="UP001283341">
    <property type="component" value="Unassembled WGS sequence"/>
</dbReference>
<evidence type="ECO:0000256" key="1">
    <source>
        <dbReference type="SAM" id="MobiDB-lite"/>
    </source>
</evidence>
<accession>A0AAE0IKN2</accession>
<gene>
    <name evidence="2" type="ORF">B0H66DRAFT_589411</name>
</gene>
<protein>
    <submittedName>
        <fullName evidence="2">Uncharacterized protein</fullName>
    </submittedName>
</protein>
<reference evidence="2" key="1">
    <citation type="journal article" date="2023" name="Mol. Phylogenet. Evol.">
        <title>Genome-scale phylogeny and comparative genomics of the fungal order Sordariales.</title>
        <authorList>
            <person name="Hensen N."/>
            <person name="Bonometti L."/>
            <person name="Westerberg I."/>
            <person name="Brannstrom I.O."/>
            <person name="Guillou S."/>
            <person name="Cros-Aarteil S."/>
            <person name="Calhoun S."/>
            <person name="Haridas S."/>
            <person name="Kuo A."/>
            <person name="Mondo S."/>
            <person name="Pangilinan J."/>
            <person name="Riley R."/>
            <person name="LaButti K."/>
            <person name="Andreopoulos B."/>
            <person name="Lipzen A."/>
            <person name="Chen C."/>
            <person name="Yan M."/>
            <person name="Daum C."/>
            <person name="Ng V."/>
            <person name="Clum A."/>
            <person name="Steindorff A."/>
            <person name="Ohm R.A."/>
            <person name="Martin F."/>
            <person name="Silar P."/>
            <person name="Natvig D.O."/>
            <person name="Lalanne C."/>
            <person name="Gautier V."/>
            <person name="Ament-Velasquez S.L."/>
            <person name="Kruys A."/>
            <person name="Hutchinson M.I."/>
            <person name="Powell A.J."/>
            <person name="Barry K."/>
            <person name="Miller A.N."/>
            <person name="Grigoriev I.V."/>
            <person name="Debuchy R."/>
            <person name="Gladieux P."/>
            <person name="Hiltunen Thoren M."/>
            <person name="Johannesson H."/>
        </authorList>
    </citation>
    <scope>NUCLEOTIDE SEQUENCE</scope>
    <source>
        <strain evidence="2">CBS 118394</strain>
    </source>
</reference>
<organism evidence="2 3">
    <name type="scientific">Apodospora peruviana</name>
    <dbReference type="NCBI Taxonomy" id="516989"/>
    <lineage>
        <taxon>Eukaryota</taxon>
        <taxon>Fungi</taxon>
        <taxon>Dikarya</taxon>
        <taxon>Ascomycota</taxon>
        <taxon>Pezizomycotina</taxon>
        <taxon>Sordariomycetes</taxon>
        <taxon>Sordariomycetidae</taxon>
        <taxon>Sordariales</taxon>
        <taxon>Lasiosphaeriaceae</taxon>
        <taxon>Apodospora</taxon>
    </lineage>
</organism>
<dbReference type="EMBL" id="JAUEDM010000002">
    <property type="protein sequence ID" value="KAK3326906.1"/>
    <property type="molecule type" value="Genomic_DNA"/>
</dbReference>
<keyword evidence="3" id="KW-1185">Reference proteome</keyword>
<sequence>MDQARRRQVLQIVQPHEHPQRQAAPKAAKKTEDAQPAPAEPEPRAPEPAKPISEAVQVTEKDLNEPYAPVETSTIIALALACIPNLAAADCFKGSNKRPDHPLEVINFFYNAGCELQGNKLEKNKEFKKTGKSTDEKCLNVLVKNHGDTRTVTSDEAVAAWAREWTGCEHGGKRTDGTLEYIWHLDC</sequence>
<dbReference type="AlphaFoldDB" id="A0AAE0IKN2"/>
<evidence type="ECO:0000313" key="3">
    <source>
        <dbReference type="Proteomes" id="UP001283341"/>
    </source>
</evidence>
<comment type="caution">
    <text evidence="2">The sequence shown here is derived from an EMBL/GenBank/DDBJ whole genome shotgun (WGS) entry which is preliminary data.</text>
</comment>
<evidence type="ECO:0000313" key="2">
    <source>
        <dbReference type="EMBL" id="KAK3326906.1"/>
    </source>
</evidence>
<reference evidence="2" key="2">
    <citation type="submission" date="2023-06" db="EMBL/GenBank/DDBJ databases">
        <authorList>
            <consortium name="Lawrence Berkeley National Laboratory"/>
            <person name="Haridas S."/>
            <person name="Hensen N."/>
            <person name="Bonometti L."/>
            <person name="Westerberg I."/>
            <person name="Brannstrom I.O."/>
            <person name="Guillou S."/>
            <person name="Cros-Aarteil S."/>
            <person name="Calhoun S."/>
            <person name="Kuo A."/>
            <person name="Mondo S."/>
            <person name="Pangilinan J."/>
            <person name="Riley R."/>
            <person name="Labutti K."/>
            <person name="Andreopoulos B."/>
            <person name="Lipzen A."/>
            <person name="Chen C."/>
            <person name="Yanf M."/>
            <person name="Daum C."/>
            <person name="Ng V."/>
            <person name="Clum A."/>
            <person name="Steindorff A."/>
            <person name="Ohm R."/>
            <person name="Martin F."/>
            <person name="Silar P."/>
            <person name="Natvig D."/>
            <person name="Lalanne C."/>
            <person name="Gautier V."/>
            <person name="Ament-Velasquez S.L."/>
            <person name="Kruys A."/>
            <person name="Hutchinson M.I."/>
            <person name="Powell A.J."/>
            <person name="Barry K."/>
            <person name="Miller A.N."/>
            <person name="Grigoriev I.V."/>
            <person name="Debuchy R."/>
            <person name="Gladieux P."/>
            <person name="Thoren M.H."/>
            <person name="Johannesson H."/>
        </authorList>
    </citation>
    <scope>NUCLEOTIDE SEQUENCE</scope>
    <source>
        <strain evidence="2">CBS 118394</strain>
    </source>
</reference>